<dbReference type="Proteomes" id="UP000462055">
    <property type="component" value="Unassembled WGS sequence"/>
</dbReference>
<organism evidence="2 3">
    <name type="scientific">Actinomadura physcomitrii</name>
    <dbReference type="NCBI Taxonomy" id="2650748"/>
    <lineage>
        <taxon>Bacteria</taxon>
        <taxon>Bacillati</taxon>
        <taxon>Actinomycetota</taxon>
        <taxon>Actinomycetes</taxon>
        <taxon>Streptosporangiales</taxon>
        <taxon>Thermomonosporaceae</taxon>
        <taxon>Actinomadura</taxon>
    </lineage>
</organism>
<gene>
    <name evidence="2" type="ORF">F8568_030340</name>
</gene>
<reference evidence="2" key="1">
    <citation type="submission" date="2019-12" db="EMBL/GenBank/DDBJ databases">
        <title>Actinomadura physcomitrii sp. nov., a novel actinomycete isolated from moss [Physcomitrium sphaericum (Ludw) Fuernr].</title>
        <authorList>
            <person name="Zhuang X."/>
        </authorList>
    </citation>
    <scope>NUCLEOTIDE SEQUENCE [LARGE SCALE GENOMIC DNA]</scope>
    <source>
        <strain evidence="2">LD22</strain>
    </source>
</reference>
<dbReference type="EMBL" id="WBMS02000028">
    <property type="protein sequence ID" value="MWA04602.1"/>
    <property type="molecule type" value="Genomic_DNA"/>
</dbReference>
<feature type="region of interest" description="Disordered" evidence="1">
    <location>
        <begin position="74"/>
        <end position="94"/>
    </location>
</feature>
<comment type="caution">
    <text evidence="2">The sequence shown here is derived from an EMBL/GenBank/DDBJ whole genome shotgun (WGS) entry which is preliminary data.</text>
</comment>
<dbReference type="AlphaFoldDB" id="A0A6I4MFR2"/>
<evidence type="ECO:0000256" key="1">
    <source>
        <dbReference type="SAM" id="MobiDB-lite"/>
    </source>
</evidence>
<dbReference type="RefSeq" id="WP_151597105.1">
    <property type="nucleotide sequence ID" value="NZ_WBMS02000028.1"/>
</dbReference>
<name>A0A6I4MFR2_9ACTN</name>
<accession>A0A6I4MFR2</accession>
<evidence type="ECO:0000313" key="3">
    <source>
        <dbReference type="Proteomes" id="UP000462055"/>
    </source>
</evidence>
<keyword evidence="3" id="KW-1185">Reference proteome</keyword>
<evidence type="ECO:0000313" key="2">
    <source>
        <dbReference type="EMBL" id="MWA04602.1"/>
    </source>
</evidence>
<sequence>MRLEEALLHSPLQSLDVTIVAPLQRPARAHADDQGSGGWDLLWIGRQMAARFCWIGAASAIVLLSGCSSHQEAVALPSPTEPTTAGTASASADERAAESTYKNFVAMLDRADSLPSDTRRQQLSTLMAEPQLSRVLKRIDEMKRQHLTTYGKVIPHVTSVEVDGNNATILDCQDTRNAGLINAATHKKVNRGIREDHTKALLVKGSDGNWRVSKSIELGEGC</sequence>
<proteinExistence type="predicted"/>
<protein>
    <submittedName>
        <fullName evidence="2">Uncharacterized protein</fullName>
    </submittedName>
</protein>